<dbReference type="InterPro" id="IPR024607">
    <property type="entry name" value="Sulfatase_CS"/>
</dbReference>
<comment type="similarity">
    <text evidence="2">Belongs to the sulfatase family.</text>
</comment>
<evidence type="ECO:0000256" key="5">
    <source>
        <dbReference type="ARBA" id="ARBA00022801"/>
    </source>
</evidence>
<dbReference type="SUPFAM" id="SSF53649">
    <property type="entry name" value="Alkaline phosphatase-like"/>
    <property type="match status" value="1"/>
</dbReference>
<feature type="non-terminal residue" evidence="8">
    <location>
        <position position="244"/>
    </location>
</feature>
<dbReference type="GO" id="GO:0046872">
    <property type="term" value="F:metal ion binding"/>
    <property type="evidence" value="ECO:0007669"/>
    <property type="project" value="UniProtKB-KW"/>
</dbReference>
<evidence type="ECO:0000256" key="2">
    <source>
        <dbReference type="ARBA" id="ARBA00008779"/>
    </source>
</evidence>
<organism evidence="8">
    <name type="scientific">marine sediment metagenome</name>
    <dbReference type="NCBI Taxonomy" id="412755"/>
    <lineage>
        <taxon>unclassified sequences</taxon>
        <taxon>metagenomes</taxon>
        <taxon>ecological metagenomes</taxon>
    </lineage>
</organism>
<dbReference type="Pfam" id="PF00884">
    <property type="entry name" value="Sulfatase"/>
    <property type="match status" value="1"/>
</dbReference>
<comment type="cofactor">
    <cofactor evidence="1">
        <name>Ca(2+)</name>
        <dbReference type="ChEBI" id="CHEBI:29108"/>
    </cofactor>
</comment>
<reference evidence="8" key="1">
    <citation type="journal article" date="2014" name="Front. Microbiol.">
        <title>High frequency of phylogenetically diverse reductive dehalogenase-homologous genes in deep subseafloor sedimentary metagenomes.</title>
        <authorList>
            <person name="Kawai M."/>
            <person name="Futagami T."/>
            <person name="Toyoda A."/>
            <person name="Takaki Y."/>
            <person name="Nishi S."/>
            <person name="Hori S."/>
            <person name="Arai W."/>
            <person name="Tsubouchi T."/>
            <person name="Morono Y."/>
            <person name="Uchiyama I."/>
            <person name="Ito T."/>
            <person name="Fujiyama A."/>
            <person name="Inagaki F."/>
            <person name="Takami H."/>
        </authorList>
    </citation>
    <scope>NUCLEOTIDE SEQUENCE</scope>
    <source>
        <strain evidence="8">Expedition CK06-06</strain>
    </source>
</reference>
<evidence type="ECO:0000256" key="4">
    <source>
        <dbReference type="ARBA" id="ARBA00022729"/>
    </source>
</evidence>
<dbReference type="EMBL" id="BARS01047922">
    <property type="protein sequence ID" value="GAG30924.1"/>
    <property type="molecule type" value="Genomic_DNA"/>
</dbReference>
<gene>
    <name evidence="8" type="ORF">S01H1_71922</name>
</gene>
<keyword evidence="4" id="KW-0732">Signal</keyword>
<comment type="caution">
    <text evidence="8">The sequence shown here is derived from an EMBL/GenBank/DDBJ whole genome shotgun (WGS) entry which is preliminary data.</text>
</comment>
<keyword evidence="6" id="KW-0106">Calcium</keyword>
<proteinExistence type="inferred from homology"/>
<evidence type="ECO:0000259" key="7">
    <source>
        <dbReference type="Pfam" id="PF00884"/>
    </source>
</evidence>
<feature type="domain" description="Sulfatase N-terminal" evidence="7">
    <location>
        <begin position="1"/>
        <end position="242"/>
    </location>
</feature>
<dbReference type="InterPro" id="IPR050738">
    <property type="entry name" value="Sulfatase"/>
</dbReference>
<dbReference type="PANTHER" id="PTHR42693:SF42">
    <property type="entry name" value="ARYLSULFATASE G"/>
    <property type="match status" value="1"/>
</dbReference>
<evidence type="ECO:0000256" key="6">
    <source>
        <dbReference type="ARBA" id="ARBA00022837"/>
    </source>
</evidence>
<evidence type="ECO:0000256" key="3">
    <source>
        <dbReference type="ARBA" id="ARBA00022723"/>
    </source>
</evidence>
<dbReference type="Gene3D" id="3.40.720.10">
    <property type="entry name" value="Alkaline Phosphatase, subunit A"/>
    <property type="match status" value="1"/>
</dbReference>
<keyword evidence="5" id="KW-0378">Hydrolase</keyword>
<dbReference type="PROSITE" id="PS00523">
    <property type="entry name" value="SULFATASE_1"/>
    <property type="match status" value="1"/>
</dbReference>
<dbReference type="InterPro" id="IPR017850">
    <property type="entry name" value="Alkaline_phosphatase_core_sf"/>
</dbReference>
<dbReference type="GO" id="GO:0004065">
    <property type="term" value="F:arylsulfatase activity"/>
    <property type="evidence" value="ECO:0007669"/>
    <property type="project" value="TreeGrafter"/>
</dbReference>
<name>X0WIX4_9ZZZZ</name>
<evidence type="ECO:0000256" key="1">
    <source>
        <dbReference type="ARBA" id="ARBA00001913"/>
    </source>
</evidence>
<sequence>DDFGWSQLGCYGSGFYETPNIDRLAAQGMRFTDAYAACPVCSPTRASIMTGKYPARLHLTDFIAGGAFPYEKYKQPEWQKYLPLEETTIAEVLKTAGYATASFGKWHLSIAKKPPESLPYNPDKQGFDESIITYKPTSNRDPQSDAHNVEIITEKSLGFLEKNKDRPFFLYVTHNTIHGPILGKKKLVEKYRNKPGSELPQNNPVIGAMIEELDNSVGRLLKKLNELKIAEETIVVFFGDNGGL</sequence>
<evidence type="ECO:0000313" key="8">
    <source>
        <dbReference type="EMBL" id="GAG30924.1"/>
    </source>
</evidence>
<dbReference type="AlphaFoldDB" id="X0WIX4"/>
<keyword evidence="3" id="KW-0479">Metal-binding</keyword>
<accession>X0WIX4</accession>
<feature type="non-terminal residue" evidence="8">
    <location>
        <position position="1"/>
    </location>
</feature>
<dbReference type="InterPro" id="IPR000917">
    <property type="entry name" value="Sulfatase_N"/>
</dbReference>
<protein>
    <recommendedName>
        <fullName evidence="7">Sulfatase N-terminal domain-containing protein</fullName>
    </recommendedName>
</protein>
<dbReference type="PANTHER" id="PTHR42693">
    <property type="entry name" value="ARYLSULFATASE FAMILY MEMBER"/>
    <property type="match status" value="1"/>
</dbReference>